<keyword evidence="3" id="KW-1185">Reference proteome</keyword>
<organism evidence="2 3">
    <name type="scientific">Pseudolycoriella hygida</name>
    <dbReference type="NCBI Taxonomy" id="35572"/>
    <lineage>
        <taxon>Eukaryota</taxon>
        <taxon>Metazoa</taxon>
        <taxon>Ecdysozoa</taxon>
        <taxon>Arthropoda</taxon>
        <taxon>Hexapoda</taxon>
        <taxon>Insecta</taxon>
        <taxon>Pterygota</taxon>
        <taxon>Neoptera</taxon>
        <taxon>Endopterygota</taxon>
        <taxon>Diptera</taxon>
        <taxon>Nematocera</taxon>
        <taxon>Sciaroidea</taxon>
        <taxon>Sciaridae</taxon>
        <taxon>Pseudolycoriella</taxon>
    </lineage>
</organism>
<feature type="chain" id="PRO_5040185403" evidence="1">
    <location>
        <begin position="20"/>
        <end position="123"/>
    </location>
</feature>
<name>A0A9Q0ML37_9DIPT</name>
<accession>A0A9Q0ML37</accession>
<evidence type="ECO:0000313" key="3">
    <source>
        <dbReference type="Proteomes" id="UP001151699"/>
    </source>
</evidence>
<dbReference type="Proteomes" id="UP001151699">
    <property type="component" value="Unassembled WGS sequence"/>
</dbReference>
<dbReference type="EMBL" id="WJQU01002137">
    <property type="protein sequence ID" value="KAJ6633214.1"/>
    <property type="molecule type" value="Genomic_DNA"/>
</dbReference>
<feature type="signal peptide" evidence="1">
    <location>
        <begin position="1"/>
        <end position="19"/>
    </location>
</feature>
<evidence type="ECO:0000313" key="2">
    <source>
        <dbReference type="EMBL" id="KAJ6633214.1"/>
    </source>
</evidence>
<evidence type="ECO:0000256" key="1">
    <source>
        <dbReference type="SAM" id="SignalP"/>
    </source>
</evidence>
<protein>
    <submittedName>
        <fullName evidence="2">Uncharacterized protein</fullName>
    </submittedName>
</protein>
<reference evidence="2" key="1">
    <citation type="submission" date="2022-07" db="EMBL/GenBank/DDBJ databases">
        <authorList>
            <person name="Trinca V."/>
            <person name="Uliana J.V.C."/>
            <person name="Torres T.T."/>
            <person name="Ward R.J."/>
            <person name="Monesi N."/>
        </authorList>
    </citation>
    <scope>NUCLEOTIDE SEQUENCE</scope>
    <source>
        <strain evidence="2">HSMRA1968</strain>
        <tissue evidence="2">Whole embryos</tissue>
    </source>
</reference>
<proteinExistence type="predicted"/>
<dbReference type="AlphaFoldDB" id="A0A9Q0ML37"/>
<comment type="caution">
    <text evidence="2">The sequence shown here is derived from an EMBL/GenBank/DDBJ whole genome shotgun (WGS) entry which is preliminary data.</text>
</comment>
<sequence>MKLCLLIFLLHEGLFFIQGYLVNYQTPSQTYQPPGSFYQPGAAGVNIQQLQPQPVFNPPLQQGTIQGIPIGNQQSFVQGAPVVYQQNGVQGIPISTYPQTIYPGTQQVIQQISPVPGPIKFPQ</sequence>
<keyword evidence="1" id="KW-0732">Signal</keyword>
<gene>
    <name evidence="2" type="ORF">Bhyg_15541</name>
</gene>